<dbReference type="GO" id="GO:0030313">
    <property type="term" value="C:cell envelope"/>
    <property type="evidence" value="ECO:0007669"/>
    <property type="project" value="UniProtKB-SubCell"/>
</dbReference>
<accession>A0A2N3HZB7</accession>
<dbReference type="Proteomes" id="UP000233535">
    <property type="component" value="Unassembled WGS sequence"/>
</dbReference>
<evidence type="ECO:0000256" key="2">
    <source>
        <dbReference type="ARBA" id="ARBA00022748"/>
    </source>
</evidence>
<feature type="chain" id="PRO_5014891197" description="Thioredoxin domain-containing protein" evidence="5">
    <location>
        <begin position="25"/>
        <end position="370"/>
    </location>
</feature>
<dbReference type="GO" id="GO:0017004">
    <property type="term" value="P:cytochrome complex assembly"/>
    <property type="evidence" value="ECO:0007669"/>
    <property type="project" value="UniProtKB-KW"/>
</dbReference>
<dbReference type="InterPro" id="IPR011990">
    <property type="entry name" value="TPR-like_helical_dom_sf"/>
</dbReference>
<name>A0A2N3HZB7_9BACT</name>
<dbReference type="GO" id="GO:0006950">
    <property type="term" value="P:response to stress"/>
    <property type="evidence" value="ECO:0007669"/>
    <property type="project" value="UniProtKB-ARBA"/>
</dbReference>
<evidence type="ECO:0000259" key="6">
    <source>
        <dbReference type="PROSITE" id="PS51352"/>
    </source>
</evidence>
<dbReference type="SUPFAM" id="SSF48452">
    <property type="entry name" value="TPR-like"/>
    <property type="match status" value="1"/>
</dbReference>
<feature type="domain" description="Thioredoxin" evidence="6">
    <location>
        <begin position="30"/>
        <end position="183"/>
    </location>
</feature>
<comment type="caution">
    <text evidence="7">The sequence shown here is derived from an EMBL/GenBank/DDBJ whole genome shotgun (WGS) entry which is preliminary data.</text>
</comment>
<feature type="signal peptide" evidence="5">
    <location>
        <begin position="1"/>
        <end position="24"/>
    </location>
</feature>
<dbReference type="RefSeq" id="WP_101260999.1">
    <property type="nucleotide sequence ID" value="NZ_MVDD01000005.1"/>
</dbReference>
<protein>
    <recommendedName>
        <fullName evidence="6">Thioredoxin domain-containing protein</fullName>
    </recommendedName>
</protein>
<dbReference type="OrthoDB" id="9794348at2"/>
<keyword evidence="5" id="KW-0732">Signal</keyword>
<sequence length="370" mass="41809">MKNKNWKKSILPLLAVCFALSVFGQSPVKLKVGDVAPELRGNWIKGTPVEYFENDKLYVVEFWATWCGPCRAAMPHLSELAKKYADKVNVIGVNVWEDHKNGKELYETSLPSVKKFVLNMGDKMAYNVLMDNNDQYMANNWMVASGQYGIPASFLIKKGKIIWIGQPTKLDKIIEEVMTGTYKMKADESKKRDEKLERTIVSFQDLAKRVSEAIATEDYSEALNDIDSTMSTIDPEQQLPFYSLKFTTLLECDVHKALVFANEWKKMPSASSFIGSIIASKDELSKEVYQYGVGIFTEMLSDNSVKPVIFHYMAQCYFKMDDVSNAIASEEKAIELGKEAIASGELQGMINDSTIDEYQEALARYKASQK</sequence>
<evidence type="ECO:0000256" key="5">
    <source>
        <dbReference type="SAM" id="SignalP"/>
    </source>
</evidence>
<keyword evidence="4" id="KW-0676">Redox-active center</keyword>
<evidence type="ECO:0000256" key="3">
    <source>
        <dbReference type="ARBA" id="ARBA00023157"/>
    </source>
</evidence>
<dbReference type="AlphaFoldDB" id="A0A2N3HZB7"/>
<dbReference type="EMBL" id="MVDD01000005">
    <property type="protein sequence ID" value="PKQ63410.1"/>
    <property type="molecule type" value="Genomic_DNA"/>
</dbReference>
<dbReference type="CDD" id="cd02966">
    <property type="entry name" value="TlpA_like_family"/>
    <property type="match status" value="1"/>
</dbReference>
<dbReference type="PANTHER" id="PTHR42852">
    <property type="entry name" value="THIOL:DISULFIDE INTERCHANGE PROTEIN DSBE"/>
    <property type="match status" value="1"/>
</dbReference>
<keyword evidence="8" id="KW-1185">Reference proteome</keyword>
<organism evidence="7 8">
    <name type="scientific">Labilibaculum filiforme</name>
    <dbReference type="NCBI Taxonomy" id="1940526"/>
    <lineage>
        <taxon>Bacteria</taxon>
        <taxon>Pseudomonadati</taxon>
        <taxon>Bacteroidota</taxon>
        <taxon>Bacteroidia</taxon>
        <taxon>Marinilabiliales</taxon>
        <taxon>Marinifilaceae</taxon>
        <taxon>Labilibaculum</taxon>
    </lineage>
</organism>
<keyword evidence="2" id="KW-0201">Cytochrome c-type biogenesis</keyword>
<dbReference type="PANTHER" id="PTHR42852:SF6">
    <property type="entry name" value="THIOL:DISULFIDE INTERCHANGE PROTEIN DSBE"/>
    <property type="match status" value="1"/>
</dbReference>
<comment type="subcellular location">
    <subcellularLocation>
        <location evidence="1">Cell envelope</location>
    </subcellularLocation>
</comment>
<dbReference type="InterPro" id="IPR050553">
    <property type="entry name" value="Thioredoxin_ResA/DsbE_sf"/>
</dbReference>
<dbReference type="Pfam" id="PF00085">
    <property type="entry name" value="Thioredoxin"/>
    <property type="match status" value="1"/>
</dbReference>
<evidence type="ECO:0000313" key="7">
    <source>
        <dbReference type="EMBL" id="PKQ63410.1"/>
    </source>
</evidence>
<dbReference type="PROSITE" id="PS51352">
    <property type="entry name" value="THIOREDOXIN_2"/>
    <property type="match status" value="1"/>
</dbReference>
<dbReference type="InterPro" id="IPR013766">
    <property type="entry name" value="Thioredoxin_domain"/>
</dbReference>
<evidence type="ECO:0000256" key="4">
    <source>
        <dbReference type="ARBA" id="ARBA00023284"/>
    </source>
</evidence>
<evidence type="ECO:0000256" key="1">
    <source>
        <dbReference type="ARBA" id="ARBA00004196"/>
    </source>
</evidence>
<reference evidence="7 8" key="1">
    <citation type="journal article" date="2017" name="Front. Microbiol.">
        <title>Labilibaculum manganireducens gen. nov., sp. nov. and Labilibaculum filiforme sp. nov., Novel Bacteroidetes Isolated from Subsurface Sediments of the Baltic Sea.</title>
        <authorList>
            <person name="Vandieken V."/>
            <person name="Marshall I.P."/>
            <person name="Niemann H."/>
            <person name="Engelen B."/>
            <person name="Cypionka H."/>
        </authorList>
    </citation>
    <scope>NUCLEOTIDE SEQUENCE [LARGE SCALE GENOMIC DNA]</scope>
    <source>
        <strain evidence="7 8">59.16B</strain>
    </source>
</reference>
<dbReference type="SUPFAM" id="SSF52833">
    <property type="entry name" value="Thioredoxin-like"/>
    <property type="match status" value="1"/>
</dbReference>
<keyword evidence="3" id="KW-1015">Disulfide bond</keyword>
<evidence type="ECO:0000313" key="8">
    <source>
        <dbReference type="Proteomes" id="UP000233535"/>
    </source>
</evidence>
<dbReference type="InterPro" id="IPR036249">
    <property type="entry name" value="Thioredoxin-like_sf"/>
</dbReference>
<gene>
    <name evidence="7" type="ORF">BZG02_08475</name>
</gene>
<dbReference type="Gene3D" id="3.40.30.10">
    <property type="entry name" value="Glutaredoxin"/>
    <property type="match status" value="1"/>
</dbReference>
<proteinExistence type="predicted"/>